<feature type="region of interest" description="Disordered" evidence="1">
    <location>
        <begin position="99"/>
        <end position="203"/>
    </location>
</feature>
<dbReference type="GO" id="GO:0015629">
    <property type="term" value="C:actin cytoskeleton"/>
    <property type="evidence" value="ECO:0007669"/>
    <property type="project" value="TreeGrafter"/>
</dbReference>
<sequence>RGDMSLFELFRRFFEPGGRRDPFFGGMTQDDDDDDDDDDDEEEGENFGYPFARPPGSHFGFSFGPGRDPMANVFGFEEFFRDFNELFADFGSITQVVPELPGVDPPLQRPEVPRGKSLRDFMLKSPDSHLPRDQPPQSQSPSSQAPPRLPRTTPWGRYRWDDGEVGISQGDTKQDRDLDSEVSSRGLDTILRPAEPRSSSFFQSVSVSKIVRPDGTIEERRTVRDGQGNSSTTVTVQRGDEILSSETQDGPQGPNIGDHIHRPSDHYSPPDLSDSQTLLSRILQKWFSQR</sequence>
<evidence type="ECO:0000256" key="1">
    <source>
        <dbReference type="SAM" id="MobiDB-lite"/>
    </source>
</evidence>
<evidence type="ECO:0000313" key="2">
    <source>
        <dbReference type="EMBL" id="AAH85078.1"/>
    </source>
</evidence>
<feature type="region of interest" description="Disordered" evidence="1">
    <location>
        <begin position="215"/>
        <end position="275"/>
    </location>
</feature>
<gene>
    <name evidence="2" type="primary">MGC53078</name>
</gene>
<name>Q5U4I7_XENLA</name>
<dbReference type="GO" id="GO:0030136">
    <property type="term" value="C:clathrin-coated vesicle"/>
    <property type="evidence" value="ECO:0007669"/>
    <property type="project" value="TreeGrafter"/>
</dbReference>
<feature type="compositionally biased region" description="Low complexity" evidence="1">
    <location>
        <begin position="135"/>
        <end position="146"/>
    </location>
</feature>
<dbReference type="PIRSF" id="PIRSF037634">
    <property type="entry name" value="HS1-associating_X-1"/>
    <property type="match status" value="1"/>
</dbReference>
<protein>
    <submittedName>
        <fullName evidence="2">MGC53078 protein</fullName>
    </submittedName>
</protein>
<dbReference type="PANTHER" id="PTHR14938">
    <property type="entry name" value="HCLS1-ASSOCIATED PROTEIN X-1"/>
    <property type="match status" value="1"/>
</dbReference>
<dbReference type="GO" id="GO:0005739">
    <property type="term" value="C:mitochondrion"/>
    <property type="evidence" value="ECO:0007669"/>
    <property type="project" value="TreeGrafter"/>
</dbReference>
<dbReference type="GO" id="GO:0043066">
    <property type="term" value="P:negative regulation of apoptotic process"/>
    <property type="evidence" value="ECO:0007669"/>
    <property type="project" value="InterPro"/>
</dbReference>
<dbReference type="EMBL" id="BC085078">
    <property type="protein sequence ID" value="AAH85078.1"/>
    <property type="molecule type" value="mRNA"/>
</dbReference>
<feature type="compositionally biased region" description="Acidic residues" evidence="1">
    <location>
        <begin position="29"/>
        <end position="45"/>
    </location>
</feature>
<organism evidence="2">
    <name type="scientific">Xenopus laevis</name>
    <name type="common">African clawed frog</name>
    <dbReference type="NCBI Taxonomy" id="8355"/>
    <lineage>
        <taxon>Eukaryota</taxon>
        <taxon>Metazoa</taxon>
        <taxon>Chordata</taxon>
        <taxon>Craniata</taxon>
        <taxon>Vertebrata</taxon>
        <taxon>Euteleostomi</taxon>
        <taxon>Amphibia</taxon>
        <taxon>Batrachia</taxon>
        <taxon>Anura</taxon>
        <taxon>Pipoidea</taxon>
        <taxon>Pipidae</taxon>
        <taxon>Xenopodinae</taxon>
        <taxon>Xenopus</taxon>
        <taxon>Xenopus</taxon>
    </lineage>
</organism>
<dbReference type="GO" id="GO:0016529">
    <property type="term" value="C:sarcoplasmic reticulum"/>
    <property type="evidence" value="ECO:0007669"/>
    <property type="project" value="TreeGrafter"/>
</dbReference>
<dbReference type="InterPro" id="IPR017248">
    <property type="entry name" value="HAX-1"/>
</dbReference>
<reference evidence="2" key="1">
    <citation type="submission" date="2004-10" db="EMBL/GenBank/DDBJ databases">
        <authorList>
            <consortium name="NIH - Xenopus Gene Collection (XGC) project"/>
        </authorList>
    </citation>
    <scope>NUCLEOTIDE SEQUENCE [LARGE SCALE MRNA]</scope>
    <source>
        <tissue evidence="2">Embryo</tissue>
    </source>
</reference>
<feature type="region of interest" description="Disordered" evidence="1">
    <location>
        <begin position="16"/>
        <end position="64"/>
    </location>
</feature>
<dbReference type="GO" id="GO:0030833">
    <property type="term" value="P:regulation of actin filament polymerization"/>
    <property type="evidence" value="ECO:0007669"/>
    <property type="project" value="TreeGrafter"/>
</dbReference>
<feature type="compositionally biased region" description="Basic and acidic residues" evidence="1">
    <location>
        <begin position="215"/>
        <end position="224"/>
    </location>
</feature>
<dbReference type="AlphaFoldDB" id="Q5U4I7"/>
<proteinExistence type="evidence at transcript level"/>
<feature type="compositionally biased region" description="Polar residues" evidence="1">
    <location>
        <begin position="227"/>
        <end position="236"/>
    </location>
</feature>
<feature type="compositionally biased region" description="Low complexity" evidence="1">
    <location>
        <begin position="54"/>
        <end position="64"/>
    </location>
</feature>
<dbReference type="GO" id="GO:0016324">
    <property type="term" value="C:apical plasma membrane"/>
    <property type="evidence" value="ECO:0007669"/>
    <property type="project" value="TreeGrafter"/>
</dbReference>
<feature type="compositionally biased region" description="Basic and acidic residues" evidence="1">
    <location>
        <begin position="111"/>
        <end position="132"/>
    </location>
</feature>
<accession>Q5U4I7</accession>
<feature type="non-terminal residue" evidence="2">
    <location>
        <position position="1"/>
    </location>
</feature>
<dbReference type="PANTHER" id="PTHR14938:SF2">
    <property type="entry name" value="HCLS1-ASSOCIATED PROTEIN X-1"/>
    <property type="match status" value="1"/>
</dbReference>